<dbReference type="Gene3D" id="3.30.565.10">
    <property type="entry name" value="Histidine kinase-like ATPase, C-terminal domain"/>
    <property type="match status" value="1"/>
</dbReference>
<keyword evidence="20" id="KW-0464">Manganese</keyword>
<comment type="subcellular location">
    <subcellularLocation>
        <location evidence="4">Cell membrane</location>
        <topology evidence="4">Multi-pass membrane protein</topology>
    </subcellularLocation>
</comment>
<evidence type="ECO:0000256" key="20">
    <source>
        <dbReference type="ARBA" id="ARBA00023211"/>
    </source>
</evidence>
<evidence type="ECO:0000313" key="26">
    <source>
        <dbReference type="EMBL" id="GGM01722.1"/>
    </source>
</evidence>
<dbReference type="InterPro" id="IPR005467">
    <property type="entry name" value="His_kinase_dom"/>
</dbReference>
<keyword evidence="14" id="KW-0460">Magnesium</keyword>
<evidence type="ECO:0000256" key="5">
    <source>
        <dbReference type="ARBA" id="ARBA00012438"/>
    </source>
</evidence>
<comment type="caution">
    <text evidence="26">The sequence shown here is derived from an EMBL/GenBank/DDBJ whole genome shotgun (WGS) entry which is preliminary data.</text>
</comment>
<evidence type="ECO:0000313" key="27">
    <source>
        <dbReference type="Proteomes" id="UP000655208"/>
    </source>
</evidence>
<keyword evidence="23" id="KW-0472">Membrane</keyword>
<dbReference type="SUPFAM" id="SSF55874">
    <property type="entry name" value="ATPase domain of HSP90 chaperone/DNA topoisomerase II/histidine kinase"/>
    <property type="match status" value="1"/>
</dbReference>
<comment type="catalytic activity">
    <reaction evidence="1">
        <text>ATP + protein L-histidine = ADP + protein N-phospho-L-histidine.</text>
        <dbReference type="EC" id="2.7.13.3"/>
    </reaction>
</comment>
<evidence type="ECO:0000256" key="22">
    <source>
        <dbReference type="ARBA" id="ARBA00041776"/>
    </source>
</evidence>
<evidence type="ECO:0000256" key="13">
    <source>
        <dbReference type="ARBA" id="ARBA00022840"/>
    </source>
</evidence>
<dbReference type="GO" id="GO:0005886">
    <property type="term" value="C:plasma membrane"/>
    <property type="evidence" value="ECO:0007669"/>
    <property type="project" value="UniProtKB-SubCell"/>
</dbReference>
<evidence type="ECO:0000259" key="24">
    <source>
        <dbReference type="PROSITE" id="PS50109"/>
    </source>
</evidence>
<keyword evidence="16 23" id="KW-1133">Transmembrane helix</keyword>
<evidence type="ECO:0000256" key="16">
    <source>
        <dbReference type="ARBA" id="ARBA00022989"/>
    </source>
</evidence>
<dbReference type="InterPro" id="IPR036890">
    <property type="entry name" value="HATPase_C_sf"/>
</dbReference>
<keyword evidence="27" id="KW-1185">Reference proteome</keyword>
<evidence type="ECO:0000256" key="3">
    <source>
        <dbReference type="ARBA" id="ARBA00001946"/>
    </source>
</evidence>
<dbReference type="PROSITE" id="PS50109">
    <property type="entry name" value="HIS_KIN"/>
    <property type="match status" value="1"/>
</dbReference>
<keyword evidence="12" id="KW-0378">Hydrolase</keyword>
<dbReference type="InterPro" id="IPR036097">
    <property type="entry name" value="HisK_dim/P_sf"/>
</dbReference>
<evidence type="ECO:0000256" key="12">
    <source>
        <dbReference type="ARBA" id="ARBA00022801"/>
    </source>
</evidence>
<feature type="domain" description="Histidine kinase" evidence="24">
    <location>
        <begin position="207"/>
        <end position="411"/>
    </location>
</feature>
<dbReference type="SUPFAM" id="SSF47384">
    <property type="entry name" value="Homodimeric domain of signal transducing histidine kinase"/>
    <property type="match status" value="1"/>
</dbReference>
<evidence type="ECO:0000256" key="11">
    <source>
        <dbReference type="ARBA" id="ARBA00022777"/>
    </source>
</evidence>
<dbReference type="PANTHER" id="PTHR44936:SF9">
    <property type="entry name" value="SENSOR PROTEIN CREC"/>
    <property type="match status" value="1"/>
</dbReference>
<dbReference type="EC" id="2.7.13.3" evidence="5"/>
<evidence type="ECO:0000259" key="25">
    <source>
        <dbReference type="PROSITE" id="PS50885"/>
    </source>
</evidence>
<dbReference type="Gene3D" id="6.10.340.10">
    <property type="match status" value="1"/>
</dbReference>
<proteinExistence type="predicted"/>
<comment type="cofactor">
    <cofactor evidence="3">
        <name>Mg(2+)</name>
        <dbReference type="ChEBI" id="CHEBI:18420"/>
    </cofactor>
</comment>
<name>A0A917SW34_9ACTN</name>
<keyword evidence="18" id="KW-0346">Stress response</keyword>
<accession>A0A917SW34</accession>
<evidence type="ECO:0000256" key="18">
    <source>
        <dbReference type="ARBA" id="ARBA00023016"/>
    </source>
</evidence>
<dbReference type="SMART" id="SM00388">
    <property type="entry name" value="HisKA"/>
    <property type="match status" value="1"/>
</dbReference>
<evidence type="ECO:0000256" key="1">
    <source>
        <dbReference type="ARBA" id="ARBA00000085"/>
    </source>
</evidence>
<dbReference type="GO" id="GO:0005524">
    <property type="term" value="F:ATP binding"/>
    <property type="evidence" value="ECO:0007669"/>
    <property type="project" value="UniProtKB-KW"/>
</dbReference>
<dbReference type="InterPro" id="IPR003660">
    <property type="entry name" value="HAMP_dom"/>
</dbReference>
<dbReference type="Pfam" id="PF02518">
    <property type="entry name" value="HATPase_c"/>
    <property type="match status" value="1"/>
</dbReference>
<keyword evidence="15" id="KW-0904">Protein phosphatase</keyword>
<sequence length="434" mass="44685">MLRRVLLSVLAVVAATALALGLPLGVVTWHLVGDRLDADLTARLESVDAALAADVSQAVDDRRLTLAVPAGGLLSVRRPGHAPIVLGDTGLVGGYTREVALTQGGTAELEVPMSELSAPRRSALLWVAGAVALSLLVGAAVAVVLARRLSSPLRSVADRAAALGAGDFRVASRRFGIAELDRVADVLDAAARDIAALLGRERDLAGDISHQLRTRLTGIRLLLEELDTVPSVRDDADSAAAVRAGLEQTDQLVAVVDALLAAARSRRAATVSAVDLGRETAALAAEWEPRLRRAGRALVVRCPSGAVAEATPMRLREALSSLLDNATRHGAGTVTLSARQDSGLVVLEVADEGAGIPEALVGHVFDRGVSTAASTGIGLGLARALVEADGGRLELRRRAPAVFAVFLPGRIPGPLTDGAPGELAGPVAVVPSPR</sequence>
<evidence type="ECO:0000256" key="6">
    <source>
        <dbReference type="ARBA" id="ARBA00022475"/>
    </source>
</evidence>
<dbReference type="AlphaFoldDB" id="A0A917SW34"/>
<dbReference type="PANTHER" id="PTHR44936">
    <property type="entry name" value="SENSOR PROTEIN CREC"/>
    <property type="match status" value="1"/>
</dbReference>
<protein>
    <recommendedName>
        <fullName evidence="21">Signal transduction histidine-protein kinase/phosphatase MprB</fullName>
        <ecNumber evidence="5">2.7.13.3</ecNumber>
    </recommendedName>
    <alternativeName>
        <fullName evidence="22">Mycobacterial persistence regulator B</fullName>
    </alternativeName>
</protein>
<evidence type="ECO:0000256" key="8">
    <source>
        <dbReference type="ARBA" id="ARBA00022679"/>
    </source>
</evidence>
<keyword evidence="8" id="KW-0808">Transferase</keyword>
<keyword evidence="17" id="KW-0902">Two-component regulatory system</keyword>
<reference evidence="26" key="1">
    <citation type="journal article" date="2014" name="Int. J. Syst. Evol. Microbiol.">
        <title>Complete genome sequence of Corynebacterium casei LMG S-19264T (=DSM 44701T), isolated from a smear-ripened cheese.</title>
        <authorList>
            <consortium name="US DOE Joint Genome Institute (JGI-PGF)"/>
            <person name="Walter F."/>
            <person name="Albersmeier A."/>
            <person name="Kalinowski J."/>
            <person name="Ruckert C."/>
        </authorList>
    </citation>
    <scope>NUCLEOTIDE SEQUENCE</scope>
    <source>
        <strain evidence="26">CGMCC 4.7308</strain>
    </source>
</reference>
<evidence type="ECO:0000256" key="4">
    <source>
        <dbReference type="ARBA" id="ARBA00004651"/>
    </source>
</evidence>
<feature type="transmembrane region" description="Helical" evidence="23">
    <location>
        <begin position="123"/>
        <end position="146"/>
    </location>
</feature>
<keyword evidence="19" id="KW-0843">Virulence</keyword>
<dbReference type="GO" id="GO:0004721">
    <property type="term" value="F:phosphoprotein phosphatase activity"/>
    <property type="evidence" value="ECO:0007669"/>
    <property type="project" value="UniProtKB-KW"/>
</dbReference>
<dbReference type="PROSITE" id="PS50885">
    <property type="entry name" value="HAMP"/>
    <property type="match status" value="1"/>
</dbReference>
<keyword evidence="6" id="KW-1003">Cell membrane</keyword>
<evidence type="ECO:0000256" key="17">
    <source>
        <dbReference type="ARBA" id="ARBA00023012"/>
    </source>
</evidence>
<evidence type="ECO:0000256" key="9">
    <source>
        <dbReference type="ARBA" id="ARBA00022692"/>
    </source>
</evidence>
<keyword evidence="7" id="KW-0597">Phosphoprotein</keyword>
<dbReference type="Pfam" id="PF00512">
    <property type="entry name" value="HisKA"/>
    <property type="match status" value="1"/>
</dbReference>
<keyword evidence="10" id="KW-0547">Nucleotide-binding</keyword>
<dbReference type="SMART" id="SM00387">
    <property type="entry name" value="HATPase_c"/>
    <property type="match status" value="1"/>
</dbReference>
<dbReference type="EMBL" id="BMNA01000004">
    <property type="protein sequence ID" value="GGM01722.1"/>
    <property type="molecule type" value="Genomic_DNA"/>
</dbReference>
<dbReference type="Proteomes" id="UP000655208">
    <property type="component" value="Unassembled WGS sequence"/>
</dbReference>
<dbReference type="PRINTS" id="PR00344">
    <property type="entry name" value="BCTRLSENSOR"/>
</dbReference>
<evidence type="ECO:0000256" key="15">
    <source>
        <dbReference type="ARBA" id="ARBA00022912"/>
    </source>
</evidence>
<dbReference type="InterPro" id="IPR050980">
    <property type="entry name" value="2C_sensor_his_kinase"/>
</dbReference>
<keyword evidence="13" id="KW-0067">ATP-binding</keyword>
<evidence type="ECO:0000256" key="2">
    <source>
        <dbReference type="ARBA" id="ARBA00001936"/>
    </source>
</evidence>
<dbReference type="RefSeq" id="WP_188941607.1">
    <property type="nucleotide sequence ID" value="NZ_BMNA01000004.1"/>
</dbReference>
<evidence type="ECO:0000256" key="10">
    <source>
        <dbReference type="ARBA" id="ARBA00022741"/>
    </source>
</evidence>
<evidence type="ECO:0000256" key="21">
    <source>
        <dbReference type="ARBA" id="ARBA00040454"/>
    </source>
</evidence>
<gene>
    <name evidence="26" type="ORF">GCM10011594_22240</name>
</gene>
<comment type="cofactor">
    <cofactor evidence="2">
        <name>Mn(2+)</name>
        <dbReference type="ChEBI" id="CHEBI:29035"/>
    </cofactor>
</comment>
<evidence type="ECO:0000256" key="19">
    <source>
        <dbReference type="ARBA" id="ARBA00023026"/>
    </source>
</evidence>
<dbReference type="InterPro" id="IPR003594">
    <property type="entry name" value="HATPase_dom"/>
</dbReference>
<dbReference type="InterPro" id="IPR004358">
    <property type="entry name" value="Sig_transdc_His_kin-like_C"/>
</dbReference>
<keyword evidence="11 26" id="KW-0418">Kinase</keyword>
<dbReference type="InterPro" id="IPR003661">
    <property type="entry name" value="HisK_dim/P_dom"/>
</dbReference>
<evidence type="ECO:0000256" key="7">
    <source>
        <dbReference type="ARBA" id="ARBA00022553"/>
    </source>
</evidence>
<feature type="domain" description="HAMP" evidence="25">
    <location>
        <begin position="147"/>
        <end position="199"/>
    </location>
</feature>
<dbReference type="GO" id="GO:0000155">
    <property type="term" value="F:phosphorelay sensor kinase activity"/>
    <property type="evidence" value="ECO:0007669"/>
    <property type="project" value="InterPro"/>
</dbReference>
<evidence type="ECO:0000256" key="23">
    <source>
        <dbReference type="SAM" id="Phobius"/>
    </source>
</evidence>
<organism evidence="26 27">
    <name type="scientific">Nakamurella endophytica</name>
    <dbReference type="NCBI Taxonomy" id="1748367"/>
    <lineage>
        <taxon>Bacteria</taxon>
        <taxon>Bacillati</taxon>
        <taxon>Actinomycetota</taxon>
        <taxon>Actinomycetes</taxon>
        <taxon>Nakamurellales</taxon>
        <taxon>Nakamurellaceae</taxon>
        <taxon>Nakamurella</taxon>
    </lineage>
</organism>
<keyword evidence="9 23" id="KW-0812">Transmembrane</keyword>
<evidence type="ECO:0000256" key="14">
    <source>
        <dbReference type="ARBA" id="ARBA00022842"/>
    </source>
</evidence>
<reference evidence="26" key="2">
    <citation type="submission" date="2020-09" db="EMBL/GenBank/DDBJ databases">
        <authorList>
            <person name="Sun Q."/>
            <person name="Zhou Y."/>
        </authorList>
    </citation>
    <scope>NUCLEOTIDE SEQUENCE</scope>
    <source>
        <strain evidence="26">CGMCC 4.7308</strain>
    </source>
</reference>
<dbReference type="Gene3D" id="1.10.287.130">
    <property type="match status" value="1"/>
</dbReference>